<dbReference type="AlphaFoldDB" id="A0A8J8NQE2"/>
<evidence type="ECO:0000256" key="1">
    <source>
        <dbReference type="SAM" id="MobiDB-lite"/>
    </source>
</evidence>
<dbReference type="EMBL" id="RRYP01010542">
    <property type="protein sequence ID" value="TNV78311.1"/>
    <property type="molecule type" value="Genomic_DNA"/>
</dbReference>
<feature type="region of interest" description="Disordered" evidence="1">
    <location>
        <begin position="264"/>
        <end position="293"/>
    </location>
</feature>
<reference evidence="2" key="1">
    <citation type="submission" date="2019-06" db="EMBL/GenBank/DDBJ databases">
        <authorList>
            <person name="Zheng W."/>
        </authorList>
    </citation>
    <scope>NUCLEOTIDE SEQUENCE</scope>
    <source>
        <strain evidence="2">QDHG01</strain>
    </source>
</reference>
<evidence type="ECO:0000313" key="3">
    <source>
        <dbReference type="Proteomes" id="UP000785679"/>
    </source>
</evidence>
<sequence>MIGIIIIYRMETNTQSTRDFVKSMLKLRSTVDNSTALQALQLAPIGSTEPQSRENPQVVSRRKRLKLGPSRGNTLLQRQQTNNAGGDTSLNSDLSNVFTRESPGKKLTIELKMQKAEQCEESSPPSVRNVGNGIFTDRFEDVKEGRDQLGNNGYTLISKLLSHTSNQSAGKLIQLRKPPGLLPTIHSKSTHDIDAQRMLIKQKILCLEQTQNPRAKQQPMSDADREYEQMLKVRSMRQHQERIRQANLKCRYLLNKTIQQPMPFKESQQTKPMSQSPQPFKIRHSSPSPIQELPREIPDRTLVLSEVKKLSQRERIGKVRNADYGDSLDRLRKKYNFYEPGERVHQRYTLEKHTSSFVTSSNGCKLELCRETPELKPLPTHEVIHNELRQMRSNQITVRDSNNEYLFIDDEQFREKMEQNKGRLRAKLRELTQARQVYMDLLNFKK</sequence>
<accession>A0A8J8NQE2</accession>
<protein>
    <submittedName>
        <fullName evidence="2">Uncharacterized protein</fullName>
    </submittedName>
</protein>
<proteinExistence type="predicted"/>
<organism evidence="2 3">
    <name type="scientific">Halteria grandinella</name>
    <dbReference type="NCBI Taxonomy" id="5974"/>
    <lineage>
        <taxon>Eukaryota</taxon>
        <taxon>Sar</taxon>
        <taxon>Alveolata</taxon>
        <taxon>Ciliophora</taxon>
        <taxon>Intramacronucleata</taxon>
        <taxon>Spirotrichea</taxon>
        <taxon>Stichotrichia</taxon>
        <taxon>Sporadotrichida</taxon>
        <taxon>Halteriidae</taxon>
        <taxon>Halteria</taxon>
    </lineage>
</organism>
<evidence type="ECO:0000313" key="2">
    <source>
        <dbReference type="EMBL" id="TNV78311.1"/>
    </source>
</evidence>
<gene>
    <name evidence="2" type="ORF">FGO68_gene13887</name>
</gene>
<name>A0A8J8NQE2_HALGN</name>
<comment type="caution">
    <text evidence="2">The sequence shown here is derived from an EMBL/GenBank/DDBJ whole genome shotgun (WGS) entry which is preliminary data.</text>
</comment>
<dbReference type="Proteomes" id="UP000785679">
    <property type="component" value="Unassembled WGS sequence"/>
</dbReference>
<keyword evidence="3" id="KW-1185">Reference proteome</keyword>
<feature type="compositionally biased region" description="Polar residues" evidence="1">
    <location>
        <begin position="264"/>
        <end position="278"/>
    </location>
</feature>